<proteinExistence type="predicted"/>
<dbReference type="PANTHER" id="PTHR33103">
    <property type="entry name" value="OS01G0153900 PROTEIN"/>
    <property type="match status" value="1"/>
</dbReference>
<dbReference type="PANTHER" id="PTHR33103:SF27">
    <property type="entry name" value="OS04G0594700 PROTEIN"/>
    <property type="match status" value="1"/>
</dbReference>
<dbReference type="InterPro" id="IPR007750">
    <property type="entry name" value="DUF674"/>
</dbReference>
<dbReference type="SUPFAM" id="SSF48403">
    <property type="entry name" value="Ankyrin repeat"/>
    <property type="match status" value="1"/>
</dbReference>
<dbReference type="Proteomes" id="UP000823674">
    <property type="component" value="Chromosome A04"/>
</dbReference>
<keyword evidence="3" id="KW-1185">Reference proteome</keyword>
<dbReference type="Pfam" id="PF05056">
    <property type="entry name" value="DUF674"/>
    <property type="match status" value="2"/>
</dbReference>
<dbReference type="PROSITE" id="PS50088">
    <property type="entry name" value="ANK_REPEAT"/>
    <property type="match status" value="2"/>
</dbReference>
<sequence>MMRNMAKSSGETKFTLKLVVDKENNKVVFAEACRDFVDVLFSLLTLPMGTIVRLLENHRKSEPEPIGCFSNLYKSVVDMGIDDFETEACKQMLLYPRSLRDVECKRLKLNLHPTDGIKLFSCSSYSFCRTRSVFITSRCSCGKLMNKEILYSETKSVDYNIEDGVFVRGRSVFIITDDMKVAVRSTDLVLRKLKSVGCGDFRKAVERLVDIGLDEVMTLLECIFSSNAPLTDAFLNKQVPKRVVKTCKMSSPYLENNIDESKEVITLSAIVRKHDRKVLYVECKEDFVDLLFTFLALPLEYALEISGDISTLGFIGNLFISFKELRATEISTSQVVLPFYYTCQKQLLNITVEQPLSFVRLHDKEFVVLIDPKYRGVDQSTKARGFVKRDTKFTVSDDLIITPMNSSSALCILKELESQAEDIQVQEMSINKTQARSLLRASLDGASALHYAVQVGALQTVKLLIKYNVDVNQGWTPLHIAVQNRNRDITKILLTNGADKTRRTKDGKVALDMALCFGRDLKNMAKSSGETMFTLKLVVDEENNKVVFAEACRDFVDVLFSLLTLPMGTIVRLLENHRKSETVPIGCFSNLYKSVVDMGTDDFETEACKQMLLNPRSLWDVHCRRLKLNLHPTDGIKLFVCSTFTICKMCSYFSTSRCPCGKLMNEEIPYEEKYVDNNIKDGVFVRGRSSFIITDDLKVAVRSTDLVLRNLNSVGCGDFSTVGERLVDVGFDEVMNLLEYIFSSNAPLTDTFLNRQSLQGVMKTCETLSTDLEREIDESEGVITFSAIVRKHDMKVLYVECGEDFVDLLFTFLAFPLESILNISGDSSTFGCIGNLFKSFKVLSATEVSTSKAVLPHYYTCQKQLLNIIIELPRSFHRISTKEPLALIDSKSHGGDQSSGGSGFMKRDAKFTVSDDLIITPMTSSSAICILKKLESQANDIQVQEIRISKKQATSLLRASLVTSSALNAALWNSTLKKPKQET</sequence>
<dbReference type="InterPro" id="IPR036770">
    <property type="entry name" value="Ankyrin_rpt-contain_sf"/>
</dbReference>
<dbReference type="SMART" id="SM00248">
    <property type="entry name" value="ANK"/>
    <property type="match status" value="2"/>
</dbReference>
<organism evidence="2 3">
    <name type="scientific">Brassica rapa subsp. trilocularis</name>
    <dbReference type="NCBI Taxonomy" id="1813537"/>
    <lineage>
        <taxon>Eukaryota</taxon>
        <taxon>Viridiplantae</taxon>
        <taxon>Streptophyta</taxon>
        <taxon>Embryophyta</taxon>
        <taxon>Tracheophyta</taxon>
        <taxon>Spermatophyta</taxon>
        <taxon>Magnoliopsida</taxon>
        <taxon>eudicotyledons</taxon>
        <taxon>Gunneridae</taxon>
        <taxon>Pentapetalae</taxon>
        <taxon>rosids</taxon>
        <taxon>malvids</taxon>
        <taxon>Brassicales</taxon>
        <taxon>Brassicaceae</taxon>
        <taxon>Brassiceae</taxon>
        <taxon>Brassica</taxon>
    </lineage>
</organism>
<dbReference type="Pfam" id="PF12796">
    <property type="entry name" value="Ank_2"/>
    <property type="match status" value="1"/>
</dbReference>
<dbReference type="InterPro" id="IPR002110">
    <property type="entry name" value="Ankyrin_rpt"/>
</dbReference>
<name>A0ABQ7MQE5_BRACM</name>
<evidence type="ECO:0000313" key="2">
    <source>
        <dbReference type="EMBL" id="KAG5400944.1"/>
    </source>
</evidence>
<keyword evidence="1" id="KW-0040">ANK repeat</keyword>
<dbReference type="EMBL" id="JADBGQ010000004">
    <property type="protein sequence ID" value="KAG5400944.1"/>
    <property type="molecule type" value="Genomic_DNA"/>
</dbReference>
<feature type="repeat" description="ANK" evidence="1">
    <location>
        <begin position="473"/>
        <end position="505"/>
    </location>
</feature>
<comment type="caution">
    <text evidence="2">The sequence shown here is derived from an EMBL/GenBank/DDBJ whole genome shotgun (WGS) entry which is preliminary data.</text>
</comment>
<reference evidence="2 3" key="1">
    <citation type="submission" date="2021-03" db="EMBL/GenBank/DDBJ databases">
        <authorList>
            <person name="King G.J."/>
            <person name="Bancroft I."/>
            <person name="Baten A."/>
            <person name="Bloomfield J."/>
            <person name="Borpatragohain P."/>
            <person name="He Z."/>
            <person name="Irish N."/>
            <person name="Irwin J."/>
            <person name="Liu K."/>
            <person name="Mauleon R.P."/>
            <person name="Moore J."/>
            <person name="Morris R."/>
            <person name="Ostergaard L."/>
            <person name="Wang B."/>
            <person name="Wells R."/>
        </authorList>
    </citation>
    <scope>NUCLEOTIDE SEQUENCE [LARGE SCALE GENOMIC DNA]</scope>
    <source>
        <strain evidence="2">R-o-18</strain>
        <tissue evidence="2">Leaf</tissue>
    </source>
</reference>
<dbReference type="PROSITE" id="PS50297">
    <property type="entry name" value="ANK_REP_REGION"/>
    <property type="match status" value="2"/>
</dbReference>
<evidence type="ECO:0000256" key="1">
    <source>
        <dbReference type="PROSITE-ProRule" id="PRU00023"/>
    </source>
</evidence>
<dbReference type="Gene3D" id="1.25.40.20">
    <property type="entry name" value="Ankyrin repeat-containing domain"/>
    <property type="match status" value="1"/>
</dbReference>
<protein>
    <submittedName>
        <fullName evidence="2">Uncharacterized protein</fullName>
    </submittedName>
</protein>
<feature type="repeat" description="ANK" evidence="1">
    <location>
        <begin position="444"/>
        <end position="472"/>
    </location>
</feature>
<gene>
    <name evidence="2" type="primary">A04p017810.1_BraROA</name>
    <name evidence="2" type="ORF">IGI04_015551</name>
</gene>
<accession>A0ABQ7MQE5</accession>
<evidence type="ECO:0000313" key="3">
    <source>
        <dbReference type="Proteomes" id="UP000823674"/>
    </source>
</evidence>